<reference evidence="3" key="1">
    <citation type="submission" date="2022-10" db="EMBL/GenBank/DDBJ databases">
        <authorList>
            <person name="Yu W.X."/>
        </authorList>
    </citation>
    <scope>NUCLEOTIDE SEQUENCE</scope>
    <source>
        <strain evidence="3">AAT</strain>
    </source>
</reference>
<comment type="caution">
    <text evidence="3">The sequence shown here is derived from an EMBL/GenBank/DDBJ whole genome shotgun (WGS) entry which is preliminary data.</text>
</comment>
<evidence type="ECO:0000313" key="4">
    <source>
        <dbReference type="Proteomes" id="UP001209229"/>
    </source>
</evidence>
<keyword evidence="4" id="KW-1185">Reference proteome</keyword>
<sequence length="415" mass="45603">MKIEIVTIGDELLIGQVVDTNSAWMGQKLNEAGFEVSRINSVSDTEDEILNILTETSSRADVVLITGGLGPTKDDITKVTMCKFFNTELVFSEEVFEDVKSLLKRYVPNINELNRAQALVPANCTVIRNPVGTAPVMWFDHEGTIFVSMPGVPSEMKHTMEYNIIPRLLERFKIGSIVHKTVLVHNIPEAVLAEMLEDFEETIPEYIKLAYLPAPGRIRLRFTGRGSDKAMLESKIEELVLGLQPIIGDNILAYDDVSTTEVIAKLFTDNKLTLASAESCTGGNIAHMITSLSGSSVYFRGSVVAYHNEVKQQVLGVKEEDLLENGAVSQPVVEQMAEGAKKIMGTDYAVSTSGIAGPDGGTDEKPVGTVWIAVSGPNKTVSQKFQFGNIRERNIIRSSEMAMVMLKNMVDKDLR</sequence>
<name>A0AAE3M250_9BACT</name>
<dbReference type="EMBL" id="JAPDPJ010000003">
    <property type="protein sequence ID" value="MCW3785420.1"/>
    <property type="molecule type" value="Genomic_DNA"/>
</dbReference>
<dbReference type="Pfam" id="PF02464">
    <property type="entry name" value="CinA"/>
    <property type="match status" value="1"/>
</dbReference>
<dbReference type="Pfam" id="PF18146">
    <property type="entry name" value="CinA_KH"/>
    <property type="match status" value="1"/>
</dbReference>
<organism evidence="3 4">
    <name type="scientific">Plebeiibacterium sediminum</name>
    <dbReference type="NCBI Taxonomy" id="2992112"/>
    <lineage>
        <taxon>Bacteria</taxon>
        <taxon>Pseudomonadati</taxon>
        <taxon>Bacteroidota</taxon>
        <taxon>Bacteroidia</taxon>
        <taxon>Marinilabiliales</taxon>
        <taxon>Marinilabiliaceae</taxon>
        <taxon>Plebeiibacterium</taxon>
    </lineage>
</organism>
<dbReference type="Pfam" id="PF00994">
    <property type="entry name" value="MoCF_biosynth"/>
    <property type="match status" value="1"/>
</dbReference>
<dbReference type="HAMAP" id="MF_00226_B">
    <property type="entry name" value="CinA_B"/>
    <property type="match status" value="1"/>
</dbReference>
<dbReference type="NCBIfam" id="TIGR00200">
    <property type="entry name" value="cinA_nterm"/>
    <property type="match status" value="1"/>
</dbReference>
<dbReference type="Gene3D" id="3.40.980.10">
    <property type="entry name" value="MoaB/Mog-like domain"/>
    <property type="match status" value="1"/>
</dbReference>
<protein>
    <recommendedName>
        <fullName evidence="1">CinA-like protein</fullName>
    </recommendedName>
</protein>
<gene>
    <name evidence="3" type="ORF">OM075_03020</name>
</gene>
<dbReference type="InterPro" id="IPR001453">
    <property type="entry name" value="MoaB/Mog_dom"/>
</dbReference>
<dbReference type="AlphaFoldDB" id="A0AAE3M250"/>
<comment type="similarity">
    <text evidence="1">Belongs to the CinA family.</text>
</comment>
<dbReference type="NCBIfam" id="TIGR00177">
    <property type="entry name" value="molyb_syn"/>
    <property type="match status" value="1"/>
</dbReference>
<dbReference type="Proteomes" id="UP001209229">
    <property type="component" value="Unassembled WGS sequence"/>
</dbReference>
<dbReference type="InterPro" id="IPR008136">
    <property type="entry name" value="CinA_C"/>
</dbReference>
<dbReference type="SUPFAM" id="SSF53218">
    <property type="entry name" value="Molybdenum cofactor biosynthesis proteins"/>
    <property type="match status" value="1"/>
</dbReference>
<dbReference type="Gene3D" id="3.90.950.20">
    <property type="entry name" value="CinA-like"/>
    <property type="match status" value="1"/>
</dbReference>
<dbReference type="InterPro" id="IPR050101">
    <property type="entry name" value="CinA"/>
</dbReference>
<dbReference type="InterPro" id="IPR036653">
    <property type="entry name" value="CinA-like_C"/>
</dbReference>
<dbReference type="PANTHER" id="PTHR13939:SF0">
    <property type="entry name" value="NMN AMIDOHYDROLASE-LIKE PROTEIN YFAY"/>
    <property type="match status" value="1"/>
</dbReference>
<accession>A0AAE3M250</accession>
<dbReference type="InterPro" id="IPR041424">
    <property type="entry name" value="CinA_KH"/>
</dbReference>
<dbReference type="NCBIfam" id="TIGR00199">
    <property type="entry name" value="PncC_domain"/>
    <property type="match status" value="1"/>
</dbReference>
<dbReference type="CDD" id="cd00885">
    <property type="entry name" value="cinA"/>
    <property type="match status" value="1"/>
</dbReference>
<evidence type="ECO:0000259" key="2">
    <source>
        <dbReference type="SMART" id="SM00852"/>
    </source>
</evidence>
<dbReference type="InterPro" id="IPR036425">
    <property type="entry name" value="MoaB/Mog-like_dom_sf"/>
</dbReference>
<dbReference type="RefSeq" id="WP_301188992.1">
    <property type="nucleotide sequence ID" value="NZ_JAPDPJ010000003.1"/>
</dbReference>
<feature type="domain" description="MoaB/Mog" evidence="2">
    <location>
        <begin position="4"/>
        <end position="171"/>
    </location>
</feature>
<dbReference type="PIRSF" id="PIRSF006728">
    <property type="entry name" value="CinA"/>
    <property type="match status" value="1"/>
</dbReference>
<dbReference type="SMART" id="SM00852">
    <property type="entry name" value="MoCF_biosynth"/>
    <property type="match status" value="1"/>
</dbReference>
<dbReference type="SUPFAM" id="SSF142433">
    <property type="entry name" value="CinA-like"/>
    <property type="match status" value="1"/>
</dbReference>
<proteinExistence type="inferred from homology"/>
<dbReference type="PANTHER" id="PTHR13939">
    <property type="entry name" value="NICOTINAMIDE-NUCLEOTIDE AMIDOHYDROLASE PNCC"/>
    <property type="match status" value="1"/>
</dbReference>
<dbReference type="InterPro" id="IPR008135">
    <property type="entry name" value="Competence-induced_CinA"/>
</dbReference>
<evidence type="ECO:0000313" key="3">
    <source>
        <dbReference type="EMBL" id="MCW3785420.1"/>
    </source>
</evidence>
<evidence type="ECO:0000256" key="1">
    <source>
        <dbReference type="HAMAP-Rule" id="MF_00226"/>
    </source>
</evidence>